<feature type="coiled-coil region" evidence="1">
    <location>
        <begin position="159"/>
        <end position="186"/>
    </location>
</feature>
<evidence type="ECO:0000313" key="4">
    <source>
        <dbReference type="Proteomes" id="UP001489004"/>
    </source>
</evidence>
<feature type="compositionally biased region" description="Pro residues" evidence="2">
    <location>
        <begin position="243"/>
        <end position="255"/>
    </location>
</feature>
<feature type="region of interest" description="Disordered" evidence="2">
    <location>
        <begin position="240"/>
        <end position="267"/>
    </location>
</feature>
<gene>
    <name evidence="3" type="ORF">WJX72_000060</name>
</gene>
<evidence type="ECO:0008006" key="5">
    <source>
        <dbReference type="Google" id="ProtNLM"/>
    </source>
</evidence>
<accession>A0AAW1QNU9</accession>
<dbReference type="Proteomes" id="UP001489004">
    <property type="component" value="Unassembled WGS sequence"/>
</dbReference>
<keyword evidence="4" id="KW-1185">Reference proteome</keyword>
<evidence type="ECO:0000256" key="2">
    <source>
        <dbReference type="SAM" id="MobiDB-lite"/>
    </source>
</evidence>
<name>A0AAW1QNU9_9CHLO</name>
<organism evidence="3 4">
    <name type="scientific">[Myrmecia] bisecta</name>
    <dbReference type="NCBI Taxonomy" id="41462"/>
    <lineage>
        <taxon>Eukaryota</taxon>
        <taxon>Viridiplantae</taxon>
        <taxon>Chlorophyta</taxon>
        <taxon>core chlorophytes</taxon>
        <taxon>Trebouxiophyceae</taxon>
        <taxon>Trebouxiales</taxon>
        <taxon>Trebouxiaceae</taxon>
        <taxon>Myrmecia</taxon>
    </lineage>
</organism>
<protein>
    <recommendedName>
        <fullName evidence="5">Transposase</fullName>
    </recommendedName>
</protein>
<keyword evidence="1" id="KW-0175">Coiled coil</keyword>
<reference evidence="3 4" key="1">
    <citation type="journal article" date="2024" name="Nat. Commun.">
        <title>Phylogenomics reveals the evolutionary origins of lichenization in chlorophyte algae.</title>
        <authorList>
            <person name="Puginier C."/>
            <person name="Libourel C."/>
            <person name="Otte J."/>
            <person name="Skaloud P."/>
            <person name="Haon M."/>
            <person name="Grisel S."/>
            <person name="Petersen M."/>
            <person name="Berrin J.G."/>
            <person name="Delaux P.M."/>
            <person name="Dal Grande F."/>
            <person name="Keller J."/>
        </authorList>
    </citation>
    <scope>NUCLEOTIDE SEQUENCE [LARGE SCALE GENOMIC DNA]</scope>
    <source>
        <strain evidence="3 4">SAG 2043</strain>
    </source>
</reference>
<feature type="compositionally biased region" description="Low complexity" evidence="2">
    <location>
        <begin position="108"/>
        <end position="129"/>
    </location>
</feature>
<feature type="region of interest" description="Disordered" evidence="2">
    <location>
        <begin position="87"/>
        <end position="129"/>
    </location>
</feature>
<evidence type="ECO:0000256" key="1">
    <source>
        <dbReference type="SAM" id="Coils"/>
    </source>
</evidence>
<sequence>MSSQRRTAFTPQESEFIFAKAAHFRVALAQEVQTGSKRSSVWLAIAQDPEVKHRFADRNYPSEEDCAVALQRHFHHPSLEKRRQLWAKTEATQTPGNEVRETEERGEAGQSTSTAQATSTDAASSGTEEQAAALAEAAHALRVSATVDEATVSLSTMGVEALRSEVERLRREIKGLKARNTELEEMLLDKMKALFQRIPWKERDTLLRNYPSPIRPRALPYTVNTVYHALASITYSGDIYSPNSPPAQGSPPSPTIPAYRGNESDEE</sequence>
<proteinExistence type="predicted"/>
<dbReference type="AlphaFoldDB" id="A0AAW1QNU9"/>
<evidence type="ECO:0000313" key="3">
    <source>
        <dbReference type="EMBL" id="KAK9823084.1"/>
    </source>
</evidence>
<comment type="caution">
    <text evidence="3">The sequence shown here is derived from an EMBL/GenBank/DDBJ whole genome shotgun (WGS) entry which is preliminary data.</text>
</comment>
<feature type="compositionally biased region" description="Basic and acidic residues" evidence="2">
    <location>
        <begin position="98"/>
        <end position="107"/>
    </location>
</feature>
<dbReference type="EMBL" id="JALJOR010000002">
    <property type="protein sequence ID" value="KAK9823084.1"/>
    <property type="molecule type" value="Genomic_DNA"/>
</dbReference>